<dbReference type="InterPro" id="IPR005247">
    <property type="entry name" value="YbhB_YbcL/LppC-like"/>
</dbReference>
<gene>
    <name evidence="1" type="ORF">LPQ35_08710</name>
</gene>
<dbReference type="EMBL" id="CP087714">
    <property type="protein sequence ID" value="XAT63330.1"/>
    <property type="molecule type" value="Genomic_DNA"/>
</dbReference>
<keyword evidence="2" id="KW-1185">Reference proteome</keyword>
<dbReference type="CDD" id="cd00865">
    <property type="entry name" value="PEBP_bact_arch"/>
    <property type="match status" value="1"/>
</dbReference>
<dbReference type="InterPro" id="IPR036610">
    <property type="entry name" value="PEBP-like_sf"/>
</dbReference>
<sequence>MRRVLLLVALLAVLLSGCSTEEKKAEENLIVKTVFNEGSEIPRKYTCDGLNTNPSLHIGGLKSEVKSLAVIVDDPDAPSGVFTHWIAWNIPPVGEIPDEIPREGVVSAPVKMVQGVNDFGRLGYDGPCPPEGQKHRYFFRVYALDTTLDLNPGASREELENAMKGHVIQYGEIVGVYRR</sequence>
<dbReference type="Gene3D" id="3.90.280.10">
    <property type="entry name" value="PEBP-like"/>
    <property type="match status" value="1"/>
</dbReference>
<keyword evidence="1" id="KW-0649">Protein kinase inhibitor</keyword>
<dbReference type="GO" id="GO:0004860">
    <property type="term" value="F:protein kinase inhibitor activity"/>
    <property type="evidence" value="ECO:0007669"/>
    <property type="project" value="UniProtKB-KW"/>
</dbReference>
<accession>A0ABZ3H3P1</accession>
<dbReference type="InterPro" id="IPR008914">
    <property type="entry name" value="PEBP"/>
</dbReference>
<evidence type="ECO:0000313" key="1">
    <source>
        <dbReference type="EMBL" id="XAT63330.1"/>
    </source>
</evidence>
<dbReference type="Pfam" id="PF01161">
    <property type="entry name" value="PBP"/>
    <property type="match status" value="1"/>
</dbReference>
<dbReference type="NCBIfam" id="TIGR00481">
    <property type="entry name" value="YbhB/YbcL family Raf kinase inhibitor-like protein"/>
    <property type="match status" value="1"/>
</dbReference>
<dbReference type="PANTHER" id="PTHR30289:SF1">
    <property type="entry name" value="PEBP (PHOSPHATIDYLETHANOLAMINE-BINDING PROTEIN) FAMILY PROTEIN"/>
    <property type="match status" value="1"/>
</dbReference>
<evidence type="ECO:0000313" key="2">
    <source>
        <dbReference type="Proteomes" id="UP001492541"/>
    </source>
</evidence>
<dbReference type="PROSITE" id="PS51257">
    <property type="entry name" value="PROKAR_LIPOPROTEIN"/>
    <property type="match status" value="1"/>
</dbReference>
<dbReference type="SUPFAM" id="SSF49777">
    <property type="entry name" value="PEBP-like"/>
    <property type="match status" value="1"/>
</dbReference>
<proteinExistence type="predicted"/>
<dbReference type="Proteomes" id="UP001492541">
    <property type="component" value="Chromosome"/>
</dbReference>
<dbReference type="GeneID" id="90449768"/>
<reference evidence="1 2" key="1">
    <citation type="submission" date="2021-11" db="EMBL/GenBank/DDBJ databases">
        <title>Whole genome of Geoglobus acetivorans.</title>
        <authorList>
            <person name="Liu D."/>
        </authorList>
    </citation>
    <scope>NUCLEOTIDE SEQUENCE [LARGE SCALE GENOMIC DNA]</scope>
    <source>
        <strain evidence="1 2">SBH6</strain>
    </source>
</reference>
<dbReference type="PANTHER" id="PTHR30289">
    <property type="entry name" value="UNCHARACTERIZED PROTEIN YBCL-RELATED"/>
    <property type="match status" value="1"/>
</dbReference>
<name>A0ABZ3H3P1_GEOAI</name>
<protein>
    <submittedName>
        <fullName evidence="1">YbhB/YbcL family Raf kinase inhibitor-like protein</fullName>
    </submittedName>
</protein>
<dbReference type="RefSeq" id="WP_193808392.1">
    <property type="nucleotide sequence ID" value="NZ_CP087714.1"/>
</dbReference>
<organism evidence="1 2">
    <name type="scientific">Geoglobus acetivorans</name>
    <dbReference type="NCBI Taxonomy" id="565033"/>
    <lineage>
        <taxon>Archaea</taxon>
        <taxon>Methanobacteriati</taxon>
        <taxon>Methanobacteriota</taxon>
        <taxon>Archaeoglobi</taxon>
        <taxon>Archaeoglobales</taxon>
        <taxon>Archaeoglobaceae</taxon>
        <taxon>Geoglobus</taxon>
    </lineage>
</organism>